<keyword evidence="3" id="KW-1185">Reference proteome</keyword>
<dbReference type="OrthoDB" id="542013at2759"/>
<evidence type="ECO:0000256" key="1">
    <source>
        <dbReference type="ARBA" id="ARBA00023002"/>
    </source>
</evidence>
<dbReference type="PANTHER" id="PTHR43157">
    <property type="entry name" value="PHOSPHATIDYLINOSITOL-GLYCAN BIOSYNTHESIS CLASS F PROTEIN-RELATED"/>
    <property type="match status" value="1"/>
</dbReference>
<comment type="caution">
    <text evidence="2">The sequence shown here is derived from an EMBL/GenBank/DDBJ whole genome shotgun (WGS) entry which is preliminary data.</text>
</comment>
<dbReference type="PANTHER" id="PTHR43157:SF31">
    <property type="entry name" value="PHOSPHATIDYLINOSITOL-GLYCAN BIOSYNTHESIS CLASS F PROTEIN"/>
    <property type="match status" value="1"/>
</dbReference>
<dbReference type="AlphaFoldDB" id="A0A8I3AAJ4"/>
<dbReference type="GO" id="GO:0016491">
    <property type="term" value="F:oxidoreductase activity"/>
    <property type="evidence" value="ECO:0007669"/>
    <property type="project" value="UniProtKB-KW"/>
</dbReference>
<dbReference type="InterPro" id="IPR036291">
    <property type="entry name" value="NAD(P)-bd_dom_sf"/>
</dbReference>
<sequence length="338" mass="37487">MAKFSVLSFFRQQWTVLPVPNADITDKSIVVTGANVGLGFEAAVHLAKLKPKRLLLTTRDEAKGKQAKQDVEQRSMTNNIEAWPLELASFDSVRKFADRIESEGFSINALIANAAIATPTYAKTQDGWETTLQVNYLSTALLSILMLPHLIKSTTATDTARLVIVSSEAHLLANKLRGVANWPSILGKLNDEEYCTASNRYELSKLLEVMFVRELASRLPNPTPVSVTAINPGLCHSRLTRMIEGNPFIHFVVHVGKALFARTTEMGSRTLVHPAVEPSESDRHGRYVSSCEVAEESDLILSEEGKEISRRLWTETIEILAKIDPRVNQIISQHLLAC</sequence>
<evidence type="ECO:0000313" key="3">
    <source>
        <dbReference type="Proteomes" id="UP000683000"/>
    </source>
</evidence>
<protein>
    <submittedName>
        <fullName evidence="2">Short-chain dehydrogenase</fullName>
    </submittedName>
</protein>
<keyword evidence="1" id="KW-0560">Oxidoreductase</keyword>
<name>A0A8I3AAJ4_9AGAM</name>
<dbReference type="PRINTS" id="PR00081">
    <property type="entry name" value="GDHRDH"/>
</dbReference>
<dbReference type="Pfam" id="PF00106">
    <property type="entry name" value="adh_short"/>
    <property type="match status" value="1"/>
</dbReference>
<accession>A0A8I3AAJ4</accession>
<dbReference type="EMBL" id="JAGFBS010000014">
    <property type="protein sequence ID" value="KAG6375515.1"/>
    <property type="molecule type" value="Genomic_DNA"/>
</dbReference>
<gene>
    <name evidence="2" type="ORF">JVT61DRAFT_3074</name>
</gene>
<dbReference type="Proteomes" id="UP000683000">
    <property type="component" value="Unassembled WGS sequence"/>
</dbReference>
<organism evidence="2 3">
    <name type="scientific">Boletus reticuloceps</name>
    <dbReference type="NCBI Taxonomy" id="495285"/>
    <lineage>
        <taxon>Eukaryota</taxon>
        <taxon>Fungi</taxon>
        <taxon>Dikarya</taxon>
        <taxon>Basidiomycota</taxon>
        <taxon>Agaricomycotina</taxon>
        <taxon>Agaricomycetes</taxon>
        <taxon>Agaricomycetidae</taxon>
        <taxon>Boletales</taxon>
        <taxon>Boletineae</taxon>
        <taxon>Boletaceae</taxon>
        <taxon>Boletoideae</taxon>
        <taxon>Boletus</taxon>
    </lineage>
</organism>
<dbReference type="Gene3D" id="3.40.50.720">
    <property type="entry name" value="NAD(P)-binding Rossmann-like Domain"/>
    <property type="match status" value="1"/>
</dbReference>
<proteinExistence type="predicted"/>
<dbReference type="SUPFAM" id="SSF51735">
    <property type="entry name" value="NAD(P)-binding Rossmann-fold domains"/>
    <property type="match status" value="1"/>
</dbReference>
<reference evidence="2" key="1">
    <citation type="submission" date="2021-03" db="EMBL/GenBank/DDBJ databases">
        <title>Evolutionary innovations through gain and loss of genes in the ectomycorrhizal Boletales.</title>
        <authorList>
            <person name="Wu G."/>
            <person name="Miyauchi S."/>
            <person name="Morin E."/>
            <person name="Yang Z.-L."/>
            <person name="Xu J."/>
            <person name="Martin F.M."/>
        </authorList>
    </citation>
    <scope>NUCLEOTIDE SEQUENCE</scope>
    <source>
        <strain evidence="2">BR01</strain>
    </source>
</reference>
<evidence type="ECO:0000313" key="2">
    <source>
        <dbReference type="EMBL" id="KAG6375515.1"/>
    </source>
</evidence>
<dbReference type="InterPro" id="IPR002347">
    <property type="entry name" value="SDR_fam"/>
</dbReference>